<dbReference type="Proteomes" id="UP000784294">
    <property type="component" value="Unassembled WGS sequence"/>
</dbReference>
<comment type="caution">
    <text evidence="1">The sequence shown here is derived from an EMBL/GenBank/DDBJ whole genome shotgun (WGS) entry which is preliminary data.</text>
</comment>
<dbReference type="EMBL" id="CAAALY010042336">
    <property type="protein sequence ID" value="VEL19609.1"/>
    <property type="molecule type" value="Genomic_DNA"/>
</dbReference>
<sequence length="194" mass="21953">MTAPYHQLSRVFFPLFFYPHSPSLSFTRKRLQQLSSGVQFPRTVLALQKQSDSALKYMPKQLGTYELCLFLNLTFALLRTLAFPSFSGQVSCHYSHQSILISTGMKICCIFPCGSLNFHLTLGWLMLRATSLLKYSWSFRSLGSQSINLWVQIMNNVSLYNRSLSPQLARSSLVEKALFGRKAPTSLELIPTVG</sequence>
<protein>
    <submittedName>
        <fullName evidence="1">Uncharacterized protein</fullName>
    </submittedName>
</protein>
<reference evidence="1" key="1">
    <citation type="submission" date="2018-11" db="EMBL/GenBank/DDBJ databases">
        <authorList>
            <consortium name="Pathogen Informatics"/>
        </authorList>
    </citation>
    <scope>NUCLEOTIDE SEQUENCE</scope>
</reference>
<evidence type="ECO:0000313" key="2">
    <source>
        <dbReference type="Proteomes" id="UP000784294"/>
    </source>
</evidence>
<evidence type="ECO:0000313" key="1">
    <source>
        <dbReference type="EMBL" id="VEL19609.1"/>
    </source>
</evidence>
<organism evidence="1 2">
    <name type="scientific">Protopolystoma xenopodis</name>
    <dbReference type="NCBI Taxonomy" id="117903"/>
    <lineage>
        <taxon>Eukaryota</taxon>
        <taxon>Metazoa</taxon>
        <taxon>Spiralia</taxon>
        <taxon>Lophotrochozoa</taxon>
        <taxon>Platyhelminthes</taxon>
        <taxon>Monogenea</taxon>
        <taxon>Polyopisthocotylea</taxon>
        <taxon>Polystomatidea</taxon>
        <taxon>Polystomatidae</taxon>
        <taxon>Protopolystoma</taxon>
    </lineage>
</organism>
<keyword evidence="2" id="KW-1185">Reference proteome</keyword>
<accession>A0A3S5CM00</accession>
<name>A0A3S5CM00_9PLAT</name>
<proteinExistence type="predicted"/>
<gene>
    <name evidence="1" type="ORF">PXEA_LOCUS13049</name>
</gene>
<dbReference type="AlphaFoldDB" id="A0A3S5CM00"/>